<keyword evidence="5 7" id="KW-0472">Membrane</keyword>
<keyword evidence="10" id="KW-1185">Reference proteome</keyword>
<comment type="caution">
    <text evidence="9">The sequence shown here is derived from an EMBL/GenBank/DDBJ whole genome shotgun (WGS) entry which is preliminary data.</text>
</comment>
<keyword evidence="4 7" id="KW-1133">Transmembrane helix</keyword>
<feature type="domain" description="Amino acid transporter transmembrane" evidence="8">
    <location>
        <begin position="418"/>
        <end position="800"/>
    </location>
</feature>
<feature type="transmembrane region" description="Helical" evidence="7">
    <location>
        <begin position="723"/>
        <end position="740"/>
    </location>
</feature>
<dbReference type="AlphaFoldDB" id="A0AA38H095"/>
<feature type="transmembrane region" description="Helical" evidence="7">
    <location>
        <begin position="779"/>
        <end position="797"/>
    </location>
</feature>
<sequence length="820" mass="87166">MSSYTPKSTIPQPRRKSSNPAMNPSNSPSAGSPIPNIPSRSPNTTPAPGAGAGAGAGSFRPSSMSLSSRPNSARPTPKASIEGLGGKISPAAMASAAGRSGLTAQLGSSPSPSPAVGDNSRRGSMAQALRPAYISHPSGSSTPGAGDSSFSGVADVREEDKMKVLRRHLVSAEERGSTGGSGSGENTPDAGMSGVSRAGQGQGQGQGEEESGQVQEDEAFVIPYDAPGMDVTHDLYKWQQDHQRTTGGPQRSASFSHLPTDRTSTIDPSLAHIREPGGFRRNFVVNKAQEQGLEPPTLVRNVVDFLFLYGHFAGEDLDEDEDDDEEDEEEDEDEAGEGQDDLSNLPTARQVENGSVSTREVSRSPLSRAGTSRSVARDRGVSGERQPLLGRKSTAGPGTLQRSKSRHRRMKSSTGEGTASFTQAVLMLLKGFVGTGVLFMGKAFFNGGLLFSLIVLLALAGISLWAFLLLVQAYLAVPGSFGDIGGALYGKWMRFAILASIAVSQIGFVAVYTVFIAENLQAFILAVTDCKTFIATKWLIAAQLSVFMPLAMIRNLAKLSGTALIADVFILVGIVYIMGNETVLLATKGVADVAAFNPTNFPLFIGTAVFTFEGIGLVIPITESMREPHRFPRALSGVMIVVTVLFATAGIMGYAAYGSKIQTVVIVNLPQEDKFVQAVQFLYSIAILLSIPLQLFPAVRIMENGIFSRSGKYNASVKWQKNMFRGVIVLGCSLLSWAGSQQLDKFVSLVGSFACIPLCFIYPPLLHLRACAKTRKAKFLDISLIIFGVAICLYTTVQTLRSLFDPAGPPPTYGKCTVPV</sequence>
<feature type="compositionally biased region" description="Low complexity" evidence="6">
    <location>
        <begin position="57"/>
        <end position="72"/>
    </location>
</feature>
<dbReference type="GeneID" id="77728423"/>
<feature type="compositionally biased region" description="Polar residues" evidence="6">
    <location>
        <begin position="137"/>
        <end position="151"/>
    </location>
</feature>
<dbReference type="GO" id="GO:0005774">
    <property type="term" value="C:vacuolar membrane"/>
    <property type="evidence" value="ECO:0007669"/>
    <property type="project" value="TreeGrafter"/>
</dbReference>
<dbReference type="RefSeq" id="XP_052941585.1">
    <property type="nucleotide sequence ID" value="XM_053089218.1"/>
</dbReference>
<reference evidence="9" key="1">
    <citation type="journal article" date="2022" name="G3 (Bethesda)">
        <title>High quality genome of the basidiomycete yeast Dioszegia hungarica PDD-24b-2 isolated from cloud water.</title>
        <authorList>
            <person name="Jarrige D."/>
            <person name="Haridas S."/>
            <person name="Bleykasten-Grosshans C."/>
            <person name="Joly M."/>
            <person name="Nadalig T."/>
            <person name="Sancelme M."/>
            <person name="Vuilleumier S."/>
            <person name="Grigoriev I.V."/>
            <person name="Amato P."/>
            <person name="Bringel F."/>
        </authorList>
    </citation>
    <scope>NUCLEOTIDE SEQUENCE</scope>
    <source>
        <strain evidence="9">PDD-24b-2</strain>
    </source>
</reference>
<dbReference type="GO" id="GO:0015179">
    <property type="term" value="F:L-amino acid transmembrane transporter activity"/>
    <property type="evidence" value="ECO:0007669"/>
    <property type="project" value="TreeGrafter"/>
</dbReference>
<name>A0AA38H095_9TREE</name>
<dbReference type="PANTHER" id="PTHR22950:SF666">
    <property type="entry name" value="VACUOLAR AMINO ACID TRANSPORTER 4"/>
    <property type="match status" value="1"/>
</dbReference>
<dbReference type="PANTHER" id="PTHR22950">
    <property type="entry name" value="AMINO ACID TRANSPORTER"/>
    <property type="match status" value="1"/>
</dbReference>
<feature type="region of interest" description="Disordered" evidence="6">
    <location>
        <begin position="240"/>
        <end position="268"/>
    </location>
</feature>
<evidence type="ECO:0000313" key="10">
    <source>
        <dbReference type="Proteomes" id="UP001164286"/>
    </source>
</evidence>
<feature type="transmembrane region" description="Helical" evidence="7">
    <location>
        <begin position="451"/>
        <end position="475"/>
    </location>
</feature>
<evidence type="ECO:0000256" key="2">
    <source>
        <dbReference type="ARBA" id="ARBA00008066"/>
    </source>
</evidence>
<feature type="compositionally biased region" description="Polar residues" evidence="6">
    <location>
        <begin position="1"/>
        <end position="11"/>
    </location>
</feature>
<dbReference type="Pfam" id="PF01490">
    <property type="entry name" value="Aa_trans"/>
    <property type="match status" value="1"/>
</dbReference>
<feature type="transmembrane region" description="Helical" evidence="7">
    <location>
        <begin position="599"/>
        <end position="622"/>
    </location>
</feature>
<proteinExistence type="inferred from homology"/>
<feature type="transmembrane region" description="Helical" evidence="7">
    <location>
        <begin position="634"/>
        <end position="657"/>
    </location>
</feature>
<evidence type="ECO:0000256" key="3">
    <source>
        <dbReference type="ARBA" id="ARBA00022692"/>
    </source>
</evidence>
<protein>
    <submittedName>
        <fullName evidence="9">Transmembrane amino acid transporter protein-domain-containing protein</fullName>
    </submittedName>
</protein>
<comment type="subcellular location">
    <subcellularLocation>
        <location evidence="1">Membrane</location>
        <topology evidence="1">Multi-pass membrane protein</topology>
    </subcellularLocation>
</comment>
<dbReference type="Proteomes" id="UP001164286">
    <property type="component" value="Unassembled WGS sequence"/>
</dbReference>
<dbReference type="EMBL" id="JAKWFO010000016">
    <property type="protein sequence ID" value="KAI9631808.1"/>
    <property type="molecule type" value="Genomic_DNA"/>
</dbReference>
<evidence type="ECO:0000259" key="8">
    <source>
        <dbReference type="Pfam" id="PF01490"/>
    </source>
</evidence>
<feature type="compositionally biased region" description="Polar residues" evidence="6">
    <location>
        <begin position="342"/>
        <end position="359"/>
    </location>
</feature>
<feature type="transmembrane region" description="Helical" evidence="7">
    <location>
        <begin position="495"/>
        <end position="517"/>
    </location>
</feature>
<feature type="region of interest" description="Disordered" evidence="6">
    <location>
        <begin position="1"/>
        <end position="215"/>
    </location>
</feature>
<accession>A0AA38H095</accession>
<evidence type="ECO:0000256" key="1">
    <source>
        <dbReference type="ARBA" id="ARBA00004141"/>
    </source>
</evidence>
<evidence type="ECO:0000256" key="4">
    <source>
        <dbReference type="ARBA" id="ARBA00022989"/>
    </source>
</evidence>
<feature type="compositionally biased region" description="Low complexity" evidence="6">
    <location>
        <begin position="18"/>
        <end position="49"/>
    </location>
</feature>
<dbReference type="InterPro" id="IPR013057">
    <property type="entry name" value="AA_transpt_TM"/>
</dbReference>
<organism evidence="9 10">
    <name type="scientific">Dioszegia hungarica</name>
    <dbReference type="NCBI Taxonomy" id="4972"/>
    <lineage>
        <taxon>Eukaryota</taxon>
        <taxon>Fungi</taxon>
        <taxon>Dikarya</taxon>
        <taxon>Basidiomycota</taxon>
        <taxon>Agaricomycotina</taxon>
        <taxon>Tremellomycetes</taxon>
        <taxon>Tremellales</taxon>
        <taxon>Bulleribasidiaceae</taxon>
        <taxon>Dioszegia</taxon>
    </lineage>
</organism>
<feature type="compositionally biased region" description="Acidic residues" evidence="6">
    <location>
        <begin position="315"/>
        <end position="340"/>
    </location>
</feature>
<feature type="compositionally biased region" description="Polar residues" evidence="6">
    <location>
        <begin position="245"/>
        <end position="267"/>
    </location>
</feature>
<evidence type="ECO:0000256" key="5">
    <source>
        <dbReference type="ARBA" id="ARBA00023136"/>
    </source>
</evidence>
<evidence type="ECO:0000256" key="7">
    <source>
        <dbReference type="SAM" id="Phobius"/>
    </source>
</evidence>
<feature type="transmembrane region" description="Helical" evidence="7">
    <location>
        <begin position="746"/>
        <end position="767"/>
    </location>
</feature>
<keyword evidence="3 7" id="KW-0812">Transmembrane</keyword>
<feature type="transmembrane region" description="Helical" evidence="7">
    <location>
        <begin position="677"/>
        <end position="702"/>
    </location>
</feature>
<feature type="transmembrane region" description="Helical" evidence="7">
    <location>
        <begin position="559"/>
        <end position="579"/>
    </location>
</feature>
<feature type="region of interest" description="Disordered" evidence="6">
    <location>
        <begin position="314"/>
        <end position="416"/>
    </location>
</feature>
<feature type="transmembrane region" description="Helical" evidence="7">
    <location>
        <begin position="418"/>
        <end position="439"/>
    </location>
</feature>
<evidence type="ECO:0000313" key="9">
    <source>
        <dbReference type="EMBL" id="KAI9631808.1"/>
    </source>
</evidence>
<gene>
    <name evidence="9" type="ORF">MKK02DRAFT_35606</name>
</gene>
<comment type="similarity">
    <text evidence="2">Belongs to the amino acid/polyamine transporter 2 family.</text>
</comment>
<evidence type="ECO:0000256" key="6">
    <source>
        <dbReference type="SAM" id="MobiDB-lite"/>
    </source>
</evidence>